<protein>
    <submittedName>
        <fullName evidence="1">Atp-dependent dna helicase</fullName>
    </submittedName>
</protein>
<organism evidence="1 2">
    <name type="scientific">Holotrichia oblita</name>
    <name type="common">Chafer beetle</name>
    <dbReference type="NCBI Taxonomy" id="644536"/>
    <lineage>
        <taxon>Eukaryota</taxon>
        <taxon>Metazoa</taxon>
        <taxon>Ecdysozoa</taxon>
        <taxon>Arthropoda</taxon>
        <taxon>Hexapoda</taxon>
        <taxon>Insecta</taxon>
        <taxon>Pterygota</taxon>
        <taxon>Neoptera</taxon>
        <taxon>Endopterygota</taxon>
        <taxon>Coleoptera</taxon>
        <taxon>Polyphaga</taxon>
        <taxon>Scarabaeiformia</taxon>
        <taxon>Scarabaeidae</taxon>
        <taxon>Melolonthinae</taxon>
        <taxon>Holotrichia</taxon>
    </lineage>
</organism>
<dbReference type="EMBL" id="CM043023">
    <property type="protein sequence ID" value="KAI4455373.1"/>
    <property type="molecule type" value="Genomic_DNA"/>
</dbReference>
<accession>A0ACB9SKP7</accession>
<keyword evidence="1" id="KW-0067">ATP-binding</keyword>
<evidence type="ECO:0000313" key="2">
    <source>
        <dbReference type="Proteomes" id="UP001056778"/>
    </source>
</evidence>
<keyword evidence="1" id="KW-0378">Hydrolase</keyword>
<dbReference type="Proteomes" id="UP001056778">
    <property type="component" value="Chromosome 9"/>
</dbReference>
<keyword evidence="2" id="KW-1185">Reference proteome</keyword>
<reference evidence="1" key="1">
    <citation type="submission" date="2022-04" db="EMBL/GenBank/DDBJ databases">
        <title>Chromosome-scale genome assembly of Holotrichia oblita Faldermann.</title>
        <authorList>
            <person name="Rongchong L."/>
        </authorList>
    </citation>
    <scope>NUCLEOTIDE SEQUENCE</scope>
    <source>
        <strain evidence="1">81SQS9</strain>
    </source>
</reference>
<sequence length="254" mass="28843">MWGTNRKFCELTSPLMVKHLQRPNIKPVDVWLIIQKDGSISTAHCTCMAGHSEVCSHVGPRLFAVEYASKIKDARSCTDIEAAWPKPSMMGVPVREMDFGKTFFQEEKEIPGLTNAEIGNMLTKIERLGHNSVLMRIVEPFATTIADMANNIMPSVFDIFNENNLSKDYWELMAISRSINICLKDVSVIEQSTRNQSQNPNWFKQRAGRITASKFKAVSKTNKNSPSLSLIKSICYPTKFCLVQKLLHEVYYMK</sequence>
<evidence type="ECO:0000313" key="1">
    <source>
        <dbReference type="EMBL" id="KAI4455373.1"/>
    </source>
</evidence>
<proteinExistence type="predicted"/>
<gene>
    <name evidence="1" type="ORF">MML48_9g00004757</name>
</gene>
<comment type="caution">
    <text evidence="1">The sequence shown here is derived from an EMBL/GenBank/DDBJ whole genome shotgun (WGS) entry which is preliminary data.</text>
</comment>
<keyword evidence="1" id="KW-0347">Helicase</keyword>
<name>A0ACB9SKP7_HOLOL</name>
<keyword evidence="1" id="KW-0547">Nucleotide-binding</keyword>